<organism evidence="1 2">
    <name type="scientific">Nonomuraea purpurea</name>
    <dbReference type="NCBI Taxonomy" id="1849276"/>
    <lineage>
        <taxon>Bacteria</taxon>
        <taxon>Bacillati</taxon>
        <taxon>Actinomycetota</taxon>
        <taxon>Actinomycetes</taxon>
        <taxon>Streptosporangiales</taxon>
        <taxon>Streptosporangiaceae</taxon>
        <taxon>Nonomuraea</taxon>
    </lineage>
</organism>
<accession>A0ABV8GNR5</accession>
<comment type="caution">
    <text evidence="1">The sequence shown here is derived from an EMBL/GenBank/DDBJ whole genome shotgun (WGS) entry which is preliminary data.</text>
</comment>
<proteinExistence type="predicted"/>
<evidence type="ECO:0000313" key="2">
    <source>
        <dbReference type="Proteomes" id="UP001595851"/>
    </source>
</evidence>
<evidence type="ECO:0000313" key="1">
    <source>
        <dbReference type="EMBL" id="MFC4014670.1"/>
    </source>
</evidence>
<keyword evidence="2" id="KW-1185">Reference proteome</keyword>
<reference evidence="2" key="1">
    <citation type="journal article" date="2019" name="Int. J. Syst. Evol. Microbiol.">
        <title>The Global Catalogue of Microorganisms (GCM) 10K type strain sequencing project: providing services to taxonomists for standard genome sequencing and annotation.</title>
        <authorList>
            <consortium name="The Broad Institute Genomics Platform"/>
            <consortium name="The Broad Institute Genome Sequencing Center for Infectious Disease"/>
            <person name="Wu L."/>
            <person name="Ma J."/>
        </authorList>
    </citation>
    <scope>NUCLEOTIDE SEQUENCE [LARGE SCALE GENOMIC DNA]</scope>
    <source>
        <strain evidence="2">TBRC 1276</strain>
    </source>
</reference>
<name>A0ABV8GNR5_9ACTN</name>
<dbReference type="Proteomes" id="UP001595851">
    <property type="component" value="Unassembled WGS sequence"/>
</dbReference>
<protein>
    <submittedName>
        <fullName evidence="1">Uncharacterized protein</fullName>
    </submittedName>
</protein>
<gene>
    <name evidence="1" type="ORF">ACFOY2_46120</name>
</gene>
<dbReference type="EMBL" id="JBHSBI010000036">
    <property type="protein sequence ID" value="MFC4014670.1"/>
    <property type="molecule type" value="Genomic_DNA"/>
</dbReference>
<sequence length="104" mass="11682">MHVTERARYTVEIALDSATTPNLADRAGNEFTPTIAEIKWEWTPSEGWQRWITVVGYRLRKNGSIGRRTSFHCETPHSPDAWLLPAKYQALADATSPASFPLPA</sequence>
<dbReference type="RefSeq" id="WP_379534505.1">
    <property type="nucleotide sequence ID" value="NZ_JBHSBI010000036.1"/>
</dbReference>